<feature type="transmembrane region" description="Helical" evidence="1">
    <location>
        <begin position="16"/>
        <end position="35"/>
    </location>
</feature>
<dbReference type="RefSeq" id="WP_077687154.1">
    <property type="nucleotide sequence ID" value="NZ_CP019606.1"/>
</dbReference>
<keyword evidence="1" id="KW-0812">Transmembrane</keyword>
<dbReference type="Proteomes" id="UP000188145">
    <property type="component" value="Chromosome"/>
</dbReference>
<gene>
    <name evidence="2" type="ORF">BW730_16145</name>
</gene>
<name>A0A1Q2CRR2_9ACTN</name>
<feature type="transmembrane region" description="Helical" evidence="1">
    <location>
        <begin position="41"/>
        <end position="64"/>
    </location>
</feature>
<dbReference type="AlphaFoldDB" id="A0A1Q2CRR2"/>
<dbReference type="STRING" id="1332264.BW730_16145"/>
<organism evidence="2 3">
    <name type="scientific">Tessaracoccus aquimaris</name>
    <dbReference type="NCBI Taxonomy" id="1332264"/>
    <lineage>
        <taxon>Bacteria</taxon>
        <taxon>Bacillati</taxon>
        <taxon>Actinomycetota</taxon>
        <taxon>Actinomycetes</taxon>
        <taxon>Propionibacteriales</taxon>
        <taxon>Propionibacteriaceae</taxon>
        <taxon>Tessaracoccus</taxon>
    </lineage>
</organism>
<evidence type="ECO:0000256" key="1">
    <source>
        <dbReference type="SAM" id="Phobius"/>
    </source>
</evidence>
<evidence type="ECO:0000313" key="2">
    <source>
        <dbReference type="EMBL" id="AQP48806.1"/>
    </source>
</evidence>
<protein>
    <submittedName>
        <fullName evidence="2">Uncharacterized protein</fullName>
    </submittedName>
</protein>
<keyword evidence="1" id="KW-0472">Membrane</keyword>
<reference evidence="3" key="1">
    <citation type="submission" date="2017-02" db="EMBL/GenBank/DDBJ databases">
        <title>Tessaracoccus aquaemaris sp. nov., isolated from the intestine of a Korean rockfish, Sebastes schlegelii, in a marine aquaculture pond.</title>
        <authorList>
            <person name="Tak E.J."/>
            <person name="Bae J.-W."/>
        </authorList>
    </citation>
    <scope>NUCLEOTIDE SEQUENCE [LARGE SCALE GENOMIC DNA]</scope>
    <source>
        <strain evidence="3">NSG39</strain>
    </source>
</reference>
<sequence>MAETTYLIQSRPPVRAFVIAALCALVGAGLLVLAVSQGWHLAVTIVGAILLACGVLLAAVAVAAMRRLRVYLTMDEDGYSLVGHGQEHVGDWLDVNQVTRSGEGGHVIIYHGPERRTHLYFSTTDPDQIDAVLDDLRDRLKASRRRPA</sequence>
<accession>A0A1Q2CRR2</accession>
<dbReference type="OrthoDB" id="3710795at2"/>
<proteinExistence type="predicted"/>
<keyword evidence="3" id="KW-1185">Reference proteome</keyword>
<keyword evidence="1" id="KW-1133">Transmembrane helix</keyword>
<evidence type="ECO:0000313" key="3">
    <source>
        <dbReference type="Proteomes" id="UP000188145"/>
    </source>
</evidence>
<dbReference type="EMBL" id="CP019606">
    <property type="protein sequence ID" value="AQP48806.1"/>
    <property type="molecule type" value="Genomic_DNA"/>
</dbReference>
<dbReference type="KEGG" id="tes:BW730_16145"/>